<comment type="caution">
    <text evidence="8">The sequence shown here is derived from an EMBL/GenBank/DDBJ whole genome shotgun (WGS) entry which is preliminary data.</text>
</comment>
<evidence type="ECO:0000256" key="2">
    <source>
        <dbReference type="ARBA" id="ARBA00022695"/>
    </source>
</evidence>
<dbReference type="InterPro" id="IPR041373">
    <property type="entry name" value="RT_RNaseH"/>
</dbReference>
<keyword evidence="5" id="KW-0378">Hydrolase</keyword>
<dbReference type="GO" id="GO:0016787">
    <property type="term" value="F:hydrolase activity"/>
    <property type="evidence" value="ECO:0007669"/>
    <property type="project" value="UniProtKB-KW"/>
</dbReference>
<dbReference type="PANTHER" id="PTHR37984:SF5">
    <property type="entry name" value="PROTEIN NYNRIN-LIKE"/>
    <property type="match status" value="1"/>
</dbReference>
<evidence type="ECO:0000313" key="8">
    <source>
        <dbReference type="EMBL" id="KAF2282588.1"/>
    </source>
</evidence>
<evidence type="ECO:0000256" key="6">
    <source>
        <dbReference type="ARBA" id="ARBA00022918"/>
    </source>
</evidence>
<dbReference type="CDD" id="cd09274">
    <property type="entry name" value="RNase_HI_RT_Ty3"/>
    <property type="match status" value="1"/>
</dbReference>
<protein>
    <recommendedName>
        <fullName evidence="7">Reverse transcriptase RNase H-like domain-containing protein</fullName>
    </recommendedName>
</protein>
<accession>A0A6A6K339</accession>
<name>A0A6A6K339_HEVBR</name>
<evidence type="ECO:0000256" key="4">
    <source>
        <dbReference type="ARBA" id="ARBA00022759"/>
    </source>
</evidence>
<evidence type="ECO:0000259" key="7">
    <source>
        <dbReference type="Pfam" id="PF17917"/>
    </source>
</evidence>
<evidence type="ECO:0000256" key="5">
    <source>
        <dbReference type="ARBA" id="ARBA00022801"/>
    </source>
</evidence>
<dbReference type="GO" id="GO:0004519">
    <property type="term" value="F:endonuclease activity"/>
    <property type="evidence" value="ECO:0007669"/>
    <property type="project" value="UniProtKB-KW"/>
</dbReference>
<dbReference type="PANTHER" id="PTHR37984">
    <property type="entry name" value="PROTEIN CBG26694"/>
    <property type="match status" value="1"/>
</dbReference>
<dbReference type="InterPro" id="IPR011990">
    <property type="entry name" value="TPR-like_helical_dom_sf"/>
</dbReference>
<gene>
    <name evidence="8" type="ORF">GH714_043217</name>
</gene>
<keyword evidence="9" id="KW-1185">Reference proteome</keyword>
<keyword evidence="3" id="KW-0540">Nuclease</keyword>
<dbReference type="GO" id="GO:0003964">
    <property type="term" value="F:RNA-directed DNA polymerase activity"/>
    <property type="evidence" value="ECO:0007669"/>
    <property type="project" value="UniProtKB-KW"/>
</dbReference>
<sequence>MTTTPTLAMPNFNEPFIIESDASVDGIGAVLTQHSRPIAFMSRALGVAKKSWSVYAKEMLTIVHAVCTWRPYLLGRKFYIHTDQCSLKHLLNSELSLRNSRNGWQNWLGMSMKLDATWEDSQLIKDRFPILKLEDKVAATGGGIDAARHSTRVPKRNLKIVYVEIGVVICFQPTPQDHVEEVGMIVAFLLGYGLNGCGLEASEIFSIMLNCGVKPDDAVILFVLSTCCQYGLEHEGAILRKLLNFVKEMPLEPDKRIWGALLAGCRSKRDRSIAVAKFVVQQLTASDTENTGYDFIRHVCRRGSMERCGKT</sequence>
<reference evidence="8 9" key="1">
    <citation type="journal article" date="2020" name="Mol. Plant">
        <title>The Chromosome-Based Rubber Tree Genome Provides New Insights into Spurge Genome Evolution and Rubber Biosynthesis.</title>
        <authorList>
            <person name="Liu J."/>
            <person name="Shi C."/>
            <person name="Shi C.C."/>
            <person name="Li W."/>
            <person name="Zhang Q.J."/>
            <person name="Zhang Y."/>
            <person name="Li K."/>
            <person name="Lu H.F."/>
            <person name="Shi C."/>
            <person name="Zhu S.T."/>
            <person name="Xiao Z.Y."/>
            <person name="Nan H."/>
            <person name="Yue Y."/>
            <person name="Zhu X.G."/>
            <person name="Wu Y."/>
            <person name="Hong X.N."/>
            <person name="Fan G.Y."/>
            <person name="Tong Y."/>
            <person name="Zhang D."/>
            <person name="Mao C.L."/>
            <person name="Liu Y.L."/>
            <person name="Hao S.J."/>
            <person name="Liu W.Q."/>
            <person name="Lv M.Q."/>
            <person name="Zhang H.B."/>
            <person name="Liu Y."/>
            <person name="Hu-Tang G.R."/>
            <person name="Wang J.P."/>
            <person name="Wang J.H."/>
            <person name="Sun Y.H."/>
            <person name="Ni S.B."/>
            <person name="Chen W.B."/>
            <person name="Zhang X.C."/>
            <person name="Jiao Y.N."/>
            <person name="Eichler E.E."/>
            <person name="Li G.H."/>
            <person name="Liu X."/>
            <person name="Gao L.Z."/>
        </authorList>
    </citation>
    <scope>NUCLEOTIDE SEQUENCE [LARGE SCALE GENOMIC DNA]</scope>
    <source>
        <strain evidence="9">cv. GT1</strain>
        <tissue evidence="8">Leaf</tissue>
    </source>
</reference>
<dbReference type="EMBL" id="JAAGAX010000100">
    <property type="protein sequence ID" value="KAF2282588.1"/>
    <property type="molecule type" value="Genomic_DNA"/>
</dbReference>
<evidence type="ECO:0000313" key="9">
    <source>
        <dbReference type="Proteomes" id="UP000467840"/>
    </source>
</evidence>
<evidence type="ECO:0000256" key="1">
    <source>
        <dbReference type="ARBA" id="ARBA00022679"/>
    </source>
</evidence>
<dbReference type="Pfam" id="PF17917">
    <property type="entry name" value="RT_RNaseH"/>
    <property type="match status" value="1"/>
</dbReference>
<dbReference type="InterPro" id="IPR050951">
    <property type="entry name" value="Retrovirus_Pol_polyprotein"/>
</dbReference>
<dbReference type="AlphaFoldDB" id="A0A6A6K339"/>
<keyword evidence="6" id="KW-0695">RNA-directed DNA polymerase</keyword>
<keyword evidence="4" id="KW-0255">Endonuclease</keyword>
<dbReference type="Proteomes" id="UP000467840">
    <property type="component" value="Unassembled WGS sequence"/>
</dbReference>
<organism evidence="8 9">
    <name type="scientific">Hevea brasiliensis</name>
    <name type="common">Para rubber tree</name>
    <name type="synonym">Siphonia brasiliensis</name>
    <dbReference type="NCBI Taxonomy" id="3981"/>
    <lineage>
        <taxon>Eukaryota</taxon>
        <taxon>Viridiplantae</taxon>
        <taxon>Streptophyta</taxon>
        <taxon>Embryophyta</taxon>
        <taxon>Tracheophyta</taxon>
        <taxon>Spermatophyta</taxon>
        <taxon>Magnoliopsida</taxon>
        <taxon>eudicotyledons</taxon>
        <taxon>Gunneridae</taxon>
        <taxon>Pentapetalae</taxon>
        <taxon>rosids</taxon>
        <taxon>fabids</taxon>
        <taxon>Malpighiales</taxon>
        <taxon>Euphorbiaceae</taxon>
        <taxon>Crotonoideae</taxon>
        <taxon>Micrandreae</taxon>
        <taxon>Hevea</taxon>
    </lineage>
</organism>
<dbReference type="Gene3D" id="3.10.20.370">
    <property type="match status" value="1"/>
</dbReference>
<keyword evidence="2" id="KW-0548">Nucleotidyltransferase</keyword>
<feature type="domain" description="Reverse transcriptase RNase H-like" evidence="7">
    <location>
        <begin position="11"/>
        <end position="99"/>
    </location>
</feature>
<keyword evidence="1" id="KW-0808">Transferase</keyword>
<proteinExistence type="predicted"/>
<evidence type="ECO:0000256" key="3">
    <source>
        <dbReference type="ARBA" id="ARBA00022722"/>
    </source>
</evidence>
<dbReference type="Gene3D" id="1.25.40.10">
    <property type="entry name" value="Tetratricopeptide repeat domain"/>
    <property type="match status" value="1"/>
</dbReference>
<dbReference type="SUPFAM" id="SSF56672">
    <property type="entry name" value="DNA/RNA polymerases"/>
    <property type="match status" value="1"/>
</dbReference>
<dbReference type="InterPro" id="IPR043502">
    <property type="entry name" value="DNA/RNA_pol_sf"/>
</dbReference>